<accession>A0AAV3S3B9</accession>
<dbReference type="Pfam" id="PF07059">
    <property type="entry name" value="EDR2_C"/>
    <property type="match status" value="1"/>
</dbReference>
<gene>
    <name evidence="2" type="ORF">LIER_33884</name>
</gene>
<dbReference type="AlphaFoldDB" id="A0AAV3S3B9"/>
<protein>
    <recommendedName>
        <fullName evidence="1">Protein ENHANCED DISEASE RESISTANCE 2 C-terminal domain-containing protein</fullName>
    </recommendedName>
</protein>
<comment type="caution">
    <text evidence="2">The sequence shown here is derived from an EMBL/GenBank/DDBJ whole genome shotgun (WGS) entry which is preliminary data.</text>
</comment>
<name>A0AAV3S3B9_LITER</name>
<evidence type="ECO:0000313" key="2">
    <source>
        <dbReference type="EMBL" id="GAA0186596.1"/>
    </source>
</evidence>
<dbReference type="PANTHER" id="PTHR31558">
    <property type="entry name" value="CW14 PROTEIN"/>
    <property type="match status" value="1"/>
</dbReference>
<reference evidence="2 3" key="1">
    <citation type="submission" date="2024-01" db="EMBL/GenBank/DDBJ databases">
        <title>The complete chloroplast genome sequence of Lithospermum erythrorhizon: insights into the phylogenetic relationship among Boraginaceae species and the maternal lineages of purple gromwells.</title>
        <authorList>
            <person name="Okada T."/>
            <person name="Watanabe K."/>
        </authorList>
    </citation>
    <scope>NUCLEOTIDE SEQUENCE [LARGE SCALE GENOMIC DNA]</scope>
</reference>
<evidence type="ECO:0000259" key="1">
    <source>
        <dbReference type="Pfam" id="PF07059"/>
    </source>
</evidence>
<evidence type="ECO:0000313" key="3">
    <source>
        <dbReference type="Proteomes" id="UP001454036"/>
    </source>
</evidence>
<sequence length="493" mass="56071">MGGCVSNPARKLKTKAMYVQKRRKIRRRKVSVIYVAPIEQLMDIEGCPEDIAINGLMLLDDQSYLTNSLRKSDVSGIMFRPDQLPWNQTPSDGNGMSREEAWFDSQSLLDSDSDDDFISVHWEFFPSSGCATGNISDQHTSYESISCLTTYKIKCEEKLENQSTTDSDREDMLFIKPLDTERSFDSMSRAADIADTRTAPDGDRKTDFCSSMRLLNNPPRAGSSIQKSTEEKTPQECWCPVAPSLFRLRGETYFRDRRKNPAPDFSPYVPIGIDQFICSRKINHIAQHLKLPSVEPHKHVPSLLIVNVQLPTYPASIFQGESDGESMSLVLYFQVSEDFDKQISQELLDSIKKLIIDETETVKGFSGESVVPYRERLKIIVGVVNPDDIQLGSAEKKLLQAYNKKPVLSRPQHTFYKGPNYFEIDLDVHRFSYISRKGLDSFRDRLKDIVLDLGLTIQAQRPEELPEKVLCCVRLNKLDFVNHGQIPRILAPP</sequence>
<proteinExistence type="predicted"/>
<dbReference type="PANTHER" id="PTHR31558:SF40">
    <property type="entry name" value="EXPRESSED PROTEIN"/>
    <property type="match status" value="1"/>
</dbReference>
<organism evidence="2 3">
    <name type="scientific">Lithospermum erythrorhizon</name>
    <name type="common">Purple gromwell</name>
    <name type="synonym">Lithospermum officinale var. erythrorhizon</name>
    <dbReference type="NCBI Taxonomy" id="34254"/>
    <lineage>
        <taxon>Eukaryota</taxon>
        <taxon>Viridiplantae</taxon>
        <taxon>Streptophyta</taxon>
        <taxon>Embryophyta</taxon>
        <taxon>Tracheophyta</taxon>
        <taxon>Spermatophyta</taxon>
        <taxon>Magnoliopsida</taxon>
        <taxon>eudicotyledons</taxon>
        <taxon>Gunneridae</taxon>
        <taxon>Pentapetalae</taxon>
        <taxon>asterids</taxon>
        <taxon>lamiids</taxon>
        <taxon>Boraginales</taxon>
        <taxon>Boraginaceae</taxon>
        <taxon>Boraginoideae</taxon>
        <taxon>Lithospermeae</taxon>
        <taxon>Lithospermum</taxon>
    </lineage>
</organism>
<dbReference type="InterPro" id="IPR009769">
    <property type="entry name" value="EDR2_C"/>
</dbReference>
<feature type="domain" description="Protein ENHANCED DISEASE RESISTANCE 2 C-terminal" evidence="1">
    <location>
        <begin position="238"/>
        <end position="479"/>
    </location>
</feature>
<keyword evidence="3" id="KW-1185">Reference proteome</keyword>
<dbReference type="EMBL" id="BAABME010013856">
    <property type="protein sequence ID" value="GAA0186596.1"/>
    <property type="molecule type" value="Genomic_DNA"/>
</dbReference>
<dbReference type="Proteomes" id="UP001454036">
    <property type="component" value="Unassembled WGS sequence"/>
</dbReference>